<accession>A0A034WNK8</accession>
<evidence type="ECO:0000256" key="1">
    <source>
        <dbReference type="ARBA" id="ARBA00038357"/>
    </source>
</evidence>
<keyword evidence="2" id="KW-0812">Transmembrane</keyword>
<keyword evidence="2" id="KW-1133">Transmembrane helix</keyword>
<dbReference type="GO" id="GO:0016020">
    <property type="term" value="C:membrane"/>
    <property type="evidence" value="ECO:0007669"/>
    <property type="project" value="TreeGrafter"/>
</dbReference>
<dbReference type="SUPFAM" id="SSF55856">
    <property type="entry name" value="Cytochrome b5-like heme/steroid binding domain"/>
    <property type="match status" value="1"/>
</dbReference>
<proteinExistence type="inferred from homology"/>
<evidence type="ECO:0000313" key="4">
    <source>
        <dbReference type="EMBL" id="JAC55750.1"/>
    </source>
</evidence>
<protein>
    <submittedName>
        <fullName evidence="4">Neuferricin-like protein</fullName>
    </submittedName>
</protein>
<dbReference type="GeneID" id="105226949"/>
<feature type="transmembrane region" description="Helical" evidence="2">
    <location>
        <begin position="7"/>
        <end position="26"/>
    </location>
</feature>
<dbReference type="OrthoDB" id="10257697at2759"/>
<dbReference type="EMBL" id="GAKP01003202">
    <property type="protein sequence ID" value="JAC55750.1"/>
    <property type="molecule type" value="Transcribed_RNA"/>
</dbReference>
<evidence type="ECO:0000256" key="2">
    <source>
        <dbReference type="SAM" id="Phobius"/>
    </source>
</evidence>
<dbReference type="InterPro" id="IPR050577">
    <property type="entry name" value="MAPR/NEUFC/NENF-like"/>
</dbReference>
<dbReference type="PANTHER" id="PTHR10281:SF4">
    <property type="entry name" value="NEUFERRICIN"/>
    <property type="match status" value="1"/>
</dbReference>
<dbReference type="SMART" id="SM01117">
    <property type="entry name" value="Cyt-b5"/>
    <property type="match status" value="1"/>
</dbReference>
<reference evidence="4" key="1">
    <citation type="journal article" date="2014" name="BMC Genomics">
        <title>Characterizing the developmental transcriptome of the oriental fruit fly, Bactrocera dorsalis (Diptera: Tephritidae) through comparative genomic analysis with Drosophila melanogaster utilizing modENCODE datasets.</title>
        <authorList>
            <person name="Geib S.M."/>
            <person name="Calla B."/>
            <person name="Hall B."/>
            <person name="Hou S."/>
            <person name="Manoukis N.C."/>
        </authorList>
    </citation>
    <scope>NUCLEOTIDE SEQUENCE</scope>
    <source>
        <strain evidence="4">Punador</strain>
    </source>
</reference>
<dbReference type="Gene3D" id="3.10.120.10">
    <property type="entry name" value="Cytochrome b5-like heme/steroid binding domain"/>
    <property type="match status" value="1"/>
</dbReference>
<gene>
    <name evidence="4" type="primary">NEUFC</name>
</gene>
<dbReference type="InterPro" id="IPR036400">
    <property type="entry name" value="Cyt_B5-like_heme/steroid_sf"/>
</dbReference>
<dbReference type="RefSeq" id="XP_011204394.2">
    <property type="nucleotide sequence ID" value="XM_011206092.4"/>
</dbReference>
<dbReference type="AlphaFoldDB" id="A0A034WNK8"/>
<organism evidence="4">
    <name type="scientific">Bactrocera dorsalis</name>
    <name type="common">Oriental fruit fly</name>
    <name type="synonym">Dacus dorsalis</name>
    <dbReference type="NCBI Taxonomy" id="27457"/>
    <lineage>
        <taxon>Eukaryota</taxon>
        <taxon>Metazoa</taxon>
        <taxon>Ecdysozoa</taxon>
        <taxon>Arthropoda</taxon>
        <taxon>Hexapoda</taxon>
        <taxon>Insecta</taxon>
        <taxon>Pterygota</taxon>
        <taxon>Neoptera</taxon>
        <taxon>Endopterygota</taxon>
        <taxon>Diptera</taxon>
        <taxon>Brachycera</taxon>
        <taxon>Muscomorpha</taxon>
        <taxon>Tephritoidea</taxon>
        <taxon>Tephritidae</taxon>
        <taxon>Bactrocera</taxon>
        <taxon>Bactrocera</taxon>
    </lineage>
</organism>
<feature type="domain" description="Cytochrome b5 heme-binding" evidence="3">
    <location>
        <begin position="62"/>
        <end position="159"/>
    </location>
</feature>
<name>A0A034WNK8_BACDO</name>
<dbReference type="GO" id="GO:0012505">
    <property type="term" value="C:endomembrane system"/>
    <property type="evidence" value="ECO:0007669"/>
    <property type="project" value="TreeGrafter"/>
</dbReference>
<dbReference type="PANTHER" id="PTHR10281">
    <property type="entry name" value="MEMBRANE-ASSOCIATED PROGESTERONE RECEPTOR COMPONENT-RELATED"/>
    <property type="match status" value="1"/>
</dbReference>
<keyword evidence="2" id="KW-0472">Membrane</keyword>
<sequence length="275" mass="31859">MFEFVKHLFKLQFLLIVIAIFTGVYYNEIINWAVHKYADPASESIAIKFQNPEEPALSERLFTRDDLAQFNGENDAPLYLAIIGTVFDVTKGAKHYGPGCAYNFFVGRDASVSFINGQFEKFDEDEADDVVSLRPSDLISLENWQQFYRREYVYKGKLIGRFYDKNGEPTSYNHKYMMLLEQAKAAKAQAEQLREVYPDCNIEWSVERGSHVWCTTTSGGKQREWVGYPRQLFEIGANNFRCACVQDKDLETTEVMLKEYENCAPHAHECYYKVD</sequence>
<dbReference type="Pfam" id="PF00173">
    <property type="entry name" value="Cyt-b5"/>
    <property type="match status" value="1"/>
</dbReference>
<evidence type="ECO:0000259" key="3">
    <source>
        <dbReference type="SMART" id="SM01117"/>
    </source>
</evidence>
<dbReference type="KEGG" id="bdr:105226949"/>
<dbReference type="InterPro" id="IPR001199">
    <property type="entry name" value="Cyt_B5-like_heme/steroid-bd"/>
</dbReference>
<comment type="similarity">
    <text evidence="1">Belongs to the cytochrome b5 family. MAPR subfamily.</text>
</comment>